<dbReference type="AlphaFoldDB" id="A0A1I7WAF6"/>
<protein>
    <submittedName>
        <fullName evidence="2">ATPase_AAA_core domain-containing protein</fullName>
    </submittedName>
</protein>
<dbReference type="WBParaSite" id="Hba_01674">
    <property type="protein sequence ID" value="Hba_01674"/>
    <property type="gene ID" value="Hba_01674"/>
</dbReference>
<keyword evidence="1" id="KW-1185">Reference proteome</keyword>
<sequence>MKLIFRTNILSHPGPAHRVHVVRESYLEKEQNEMTSSTVNQVSLLSNFNPKSSETKEFHTSENNRNLRPAEHFEDIVQSPPRAGRLYQEERARRVKRLGCIPCLNGRRIIKRTKRSLDCVRCTYLQPQYSDNNPFQPAPLPASSVGIPLPHHREKRANRVFIIFFAFFWFWRGMCVSFEVSDLVFLSLKHFRKAIFYKSILIYCEVDEFLVTRMKRQAYNPKGILDIVKVLSKTMAGTGENILLILISN</sequence>
<evidence type="ECO:0000313" key="1">
    <source>
        <dbReference type="Proteomes" id="UP000095283"/>
    </source>
</evidence>
<accession>A0A1I7WAF6</accession>
<organism evidence="1 2">
    <name type="scientific">Heterorhabditis bacteriophora</name>
    <name type="common">Entomopathogenic nematode worm</name>
    <dbReference type="NCBI Taxonomy" id="37862"/>
    <lineage>
        <taxon>Eukaryota</taxon>
        <taxon>Metazoa</taxon>
        <taxon>Ecdysozoa</taxon>
        <taxon>Nematoda</taxon>
        <taxon>Chromadorea</taxon>
        <taxon>Rhabditida</taxon>
        <taxon>Rhabditina</taxon>
        <taxon>Rhabditomorpha</taxon>
        <taxon>Strongyloidea</taxon>
        <taxon>Heterorhabditidae</taxon>
        <taxon>Heterorhabditis</taxon>
    </lineage>
</organism>
<dbReference type="Proteomes" id="UP000095283">
    <property type="component" value="Unplaced"/>
</dbReference>
<name>A0A1I7WAF6_HETBA</name>
<evidence type="ECO:0000313" key="2">
    <source>
        <dbReference type="WBParaSite" id="Hba_01674"/>
    </source>
</evidence>
<reference evidence="2" key="1">
    <citation type="submission" date="2016-11" db="UniProtKB">
        <authorList>
            <consortium name="WormBaseParasite"/>
        </authorList>
    </citation>
    <scope>IDENTIFICATION</scope>
</reference>
<proteinExistence type="predicted"/>